<name>A0A0C2X026_SERVB</name>
<keyword evidence="5" id="KW-1185">Reference proteome</keyword>
<feature type="region of interest" description="Disordered" evidence="2">
    <location>
        <begin position="83"/>
        <end position="150"/>
    </location>
</feature>
<organism evidence="4 5">
    <name type="scientific">Serendipita vermifera MAFF 305830</name>
    <dbReference type="NCBI Taxonomy" id="933852"/>
    <lineage>
        <taxon>Eukaryota</taxon>
        <taxon>Fungi</taxon>
        <taxon>Dikarya</taxon>
        <taxon>Basidiomycota</taxon>
        <taxon>Agaricomycotina</taxon>
        <taxon>Agaricomycetes</taxon>
        <taxon>Sebacinales</taxon>
        <taxon>Serendipitaceae</taxon>
        <taxon>Serendipita</taxon>
    </lineage>
</organism>
<reference evidence="5" key="2">
    <citation type="submission" date="2015-01" db="EMBL/GenBank/DDBJ databases">
        <title>Evolutionary Origins and Diversification of the Mycorrhizal Mutualists.</title>
        <authorList>
            <consortium name="DOE Joint Genome Institute"/>
            <consortium name="Mycorrhizal Genomics Consortium"/>
            <person name="Kohler A."/>
            <person name="Kuo A."/>
            <person name="Nagy L.G."/>
            <person name="Floudas D."/>
            <person name="Copeland A."/>
            <person name="Barry K.W."/>
            <person name="Cichocki N."/>
            <person name="Veneault-Fourrey C."/>
            <person name="LaButti K."/>
            <person name="Lindquist E.A."/>
            <person name="Lipzen A."/>
            <person name="Lundell T."/>
            <person name="Morin E."/>
            <person name="Murat C."/>
            <person name="Riley R."/>
            <person name="Ohm R."/>
            <person name="Sun H."/>
            <person name="Tunlid A."/>
            <person name="Henrissat B."/>
            <person name="Grigoriev I.V."/>
            <person name="Hibbett D.S."/>
            <person name="Martin F."/>
        </authorList>
    </citation>
    <scope>NUCLEOTIDE SEQUENCE [LARGE SCALE GENOMIC DNA]</scope>
    <source>
        <strain evidence="5">MAFF 305830</strain>
    </source>
</reference>
<dbReference type="EMBL" id="KN824346">
    <property type="protein sequence ID" value="KIM22902.1"/>
    <property type="molecule type" value="Genomic_DNA"/>
</dbReference>
<keyword evidence="1" id="KW-0479">Metal-binding</keyword>
<dbReference type="Gene3D" id="3.30.160.60">
    <property type="entry name" value="Classic Zinc Finger"/>
    <property type="match status" value="1"/>
</dbReference>
<dbReference type="AlphaFoldDB" id="A0A0C2X026"/>
<feature type="domain" description="C2H2-type" evidence="3">
    <location>
        <begin position="191"/>
        <end position="220"/>
    </location>
</feature>
<feature type="compositionally biased region" description="Low complexity" evidence="2">
    <location>
        <begin position="123"/>
        <end position="150"/>
    </location>
</feature>
<keyword evidence="1" id="KW-0863">Zinc-finger</keyword>
<evidence type="ECO:0000256" key="1">
    <source>
        <dbReference type="PROSITE-ProRule" id="PRU00042"/>
    </source>
</evidence>
<dbReference type="InterPro" id="IPR013087">
    <property type="entry name" value="Znf_C2H2_type"/>
</dbReference>
<accession>A0A0C2X026</accession>
<proteinExistence type="predicted"/>
<sequence>MALALHCLDFGEDDQYAVEAASYMDQPHHAHITSHFQTELVLHHGNVENFDSPHPMDAPSQPPTGLHLGEVLAFAAGFHSRATAMTEEPESPLTPHSMVGPFSDQSYIPSLSSSPEPMTMDIPSNPGNSPQSPSHLSPQDFFVPGDQDVQDVPSPQDGLEPISDLLLAWLERVPLPPSLKGKGARRGAAEYKCLWDNCTKRIKRRDHAKAHVAAHFNLKPHSCEHW</sequence>
<protein>
    <recommendedName>
        <fullName evidence="3">C2H2-type domain-containing protein</fullName>
    </recommendedName>
</protein>
<reference evidence="4 5" key="1">
    <citation type="submission" date="2014-04" db="EMBL/GenBank/DDBJ databases">
        <authorList>
            <consortium name="DOE Joint Genome Institute"/>
            <person name="Kuo A."/>
            <person name="Zuccaro A."/>
            <person name="Kohler A."/>
            <person name="Nagy L.G."/>
            <person name="Floudas D."/>
            <person name="Copeland A."/>
            <person name="Barry K.W."/>
            <person name="Cichocki N."/>
            <person name="Veneault-Fourrey C."/>
            <person name="LaButti K."/>
            <person name="Lindquist E.A."/>
            <person name="Lipzen A."/>
            <person name="Lundell T."/>
            <person name="Morin E."/>
            <person name="Murat C."/>
            <person name="Sun H."/>
            <person name="Tunlid A."/>
            <person name="Henrissat B."/>
            <person name="Grigoriev I.V."/>
            <person name="Hibbett D.S."/>
            <person name="Martin F."/>
            <person name="Nordberg H.P."/>
            <person name="Cantor M.N."/>
            <person name="Hua S.X."/>
        </authorList>
    </citation>
    <scope>NUCLEOTIDE SEQUENCE [LARGE SCALE GENOMIC DNA]</scope>
    <source>
        <strain evidence="4 5">MAFF 305830</strain>
    </source>
</reference>
<evidence type="ECO:0000256" key="2">
    <source>
        <dbReference type="SAM" id="MobiDB-lite"/>
    </source>
</evidence>
<evidence type="ECO:0000313" key="4">
    <source>
        <dbReference type="EMBL" id="KIM22902.1"/>
    </source>
</evidence>
<evidence type="ECO:0000259" key="3">
    <source>
        <dbReference type="PROSITE" id="PS50157"/>
    </source>
</evidence>
<dbReference type="PROSITE" id="PS50157">
    <property type="entry name" value="ZINC_FINGER_C2H2_2"/>
    <property type="match status" value="1"/>
</dbReference>
<feature type="compositionally biased region" description="Polar residues" evidence="2">
    <location>
        <begin position="103"/>
        <end position="116"/>
    </location>
</feature>
<dbReference type="GO" id="GO:0008270">
    <property type="term" value="F:zinc ion binding"/>
    <property type="evidence" value="ECO:0007669"/>
    <property type="project" value="UniProtKB-KW"/>
</dbReference>
<gene>
    <name evidence="4" type="ORF">M408DRAFT_277130</name>
</gene>
<dbReference type="Proteomes" id="UP000054097">
    <property type="component" value="Unassembled WGS sequence"/>
</dbReference>
<dbReference type="PROSITE" id="PS00028">
    <property type="entry name" value="ZINC_FINGER_C2H2_1"/>
    <property type="match status" value="1"/>
</dbReference>
<dbReference type="HOGENOM" id="CLU_1225438_0_0_1"/>
<evidence type="ECO:0000313" key="5">
    <source>
        <dbReference type="Proteomes" id="UP000054097"/>
    </source>
</evidence>
<keyword evidence="1" id="KW-0862">Zinc</keyword>